<dbReference type="PANTHER" id="PTHR21646:SF16">
    <property type="entry name" value="U4_U6.U5 TRI-SNRNP-ASSOCIATED PROTEIN 2"/>
    <property type="match status" value="1"/>
</dbReference>
<keyword evidence="8" id="KW-1185">Reference proteome</keyword>
<dbReference type="EMBL" id="LT598450">
    <property type="protein sequence ID" value="SCU81045.1"/>
    <property type="molecule type" value="Genomic_DNA"/>
</dbReference>
<evidence type="ECO:0000256" key="2">
    <source>
        <dbReference type="ARBA" id="ARBA00022771"/>
    </source>
</evidence>
<dbReference type="InterPro" id="IPR001607">
    <property type="entry name" value="Znf_UBP"/>
</dbReference>
<dbReference type="Pfam" id="PF02148">
    <property type="entry name" value="zf-UBP"/>
    <property type="match status" value="1"/>
</dbReference>
<dbReference type="InterPro" id="IPR038765">
    <property type="entry name" value="Papain-like_cys_pep_sf"/>
</dbReference>
<name>A0A1G4IVY1_9SACH</name>
<accession>A0A1G4IVY1</accession>
<dbReference type="GO" id="GO:0016579">
    <property type="term" value="P:protein deubiquitination"/>
    <property type="evidence" value="ECO:0007669"/>
    <property type="project" value="InterPro"/>
</dbReference>
<dbReference type="AlphaFoldDB" id="A0A1G4IVY1"/>
<dbReference type="Proteomes" id="UP000189911">
    <property type="component" value="Chromosome B"/>
</dbReference>
<dbReference type="PROSITE" id="PS50235">
    <property type="entry name" value="USP_3"/>
    <property type="match status" value="1"/>
</dbReference>
<dbReference type="Pfam" id="PF00443">
    <property type="entry name" value="UCH"/>
    <property type="match status" value="1"/>
</dbReference>
<feature type="domain" description="UBP-type" evidence="6">
    <location>
        <begin position="26"/>
        <end position="124"/>
    </location>
</feature>
<organism evidence="7 8">
    <name type="scientific">Lachancea nothofagi CBS 11611</name>
    <dbReference type="NCBI Taxonomy" id="1266666"/>
    <lineage>
        <taxon>Eukaryota</taxon>
        <taxon>Fungi</taxon>
        <taxon>Dikarya</taxon>
        <taxon>Ascomycota</taxon>
        <taxon>Saccharomycotina</taxon>
        <taxon>Saccharomycetes</taxon>
        <taxon>Saccharomycetales</taxon>
        <taxon>Saccharomycetaceae</taxon>
        <taxon>Lachancea</taxon>
    </lineage>
</organism>
<dbReference type="GO" id="GO:0008270">
    <property type="term" value="F:zinc ion binding"/>
    <property type="evidence" value="ECO:0007669"/>
    <property type="project" value="UniProtKB-KW"/>
</dbReference>
<evidence type="ECO:0000256" key="1">
    <source>
        <dbReference type="ARBA" id="ARBA00022723"/>
    </source>
</evidence>
<dbReference type="InterPro" id="IPR001394">
    <property type="entry name" value="Peptidase_C19_UCH"/>
</dbReference>
<reference evidence="8" key="1">
    <citation type="submission" date="2016-03" db="EMBL/GenBank/DDBJ databases">
        <authorList>
            <person name="Devillers Hugo."/>
        </authorList>
    </citation>
    <scope>NUCLEOTIDE SEQUENCE [LARGE SCALE GENOMIC DNA]</scope>
</reference>
<dbReference type="InterPro" id="IPR013083">
    <property type="entry name" value="Znf_RING/FYVE/PHD"/>
</dbReference>
<keyword evidence="2 4" id="KW-0863">Zinc-finger</keyword>
<dbReference type="SUPFAM" id="SSF54001">
    <property type="entry name" value="Cysteine proteinases"/>
    <property type="match status" value="1"/>
</dbReference>
<dbReference type="SMART" id="SM00290">
    <property type="entry name" value="ZnF_UBP"/>
    <property type="match status" value="1"/>
</dbReference>
<dbReference type="Gene3D" id="3.30.40.10">
    <property type="entry name" value="Zinc/RING finger domain, C3HC4 (zinc finger)"/>
    <property type="match status" value="1"/>
</dbReference>
<evidence type="ECO:0000259" key="6">
    <source>
        <dbReference type="PROSITE" id="PS50271"/>
    </source>
</evidence>
<dbReference type="SUPFAM" id="SSF57850">
    <property type="entry name" value="RING/U-box"/>
    <property type="match status" value="1"/>
</dbReference>
<evidence type="ECO:0000313" key="8">
    <source>
        <dbReference type="Proteomes" id="UP000189911"/>
    </source>
</evidence>
<gene>
    <name evidence="7" type="ORF">LANO_0B01838G</name>
</gene>
<evidence type="ECO:0000259" key="5">
    <source>
        <dbReference type="PROSITE" id="PS50235"/>
    </source>
</evidence>
<dbReference type="Gene3D" id="3.90.70.10">
    <property type="entry name" value="Cysteine proteinases"/>
    <property type="match status" value="1"/>
</dbReference>
<evidence type="ECO:0000256" key="3">
    <source>
        <dbReference type="ARBA" id="ARBA00022833"/>
    </source>
</evidence>
<dbReference type="PANTHER" id="PTHR21646">
    <property type="entry name" value="UBIQUITIN CARBOXYL-TERMINAL HYDROLASE"/>
    <property type="match status" value="1"/>
</dbReference>
<keyword evidence="1" id="KW-0479">Metal-binding</keyword>
<dbReference type="GO" id="GO:0004843">
    <property type="term" value="F:cysteine-type deubiquitinase activity"/>
    <property type="evidence" value="ECO:0007669"/>
    <property type="project" value="InterPro"/>
</dbReference>
<dbReference type="InterPro" id="IPR028889">
    <property type="entry name" value="USP"/>
</dbReference>
<dbReference type="PROSITE" id="PS50271">
    <property type="entry name" value="ZF_UBP"/>
    <property type="match status" value="1"/>
</dbReference>
<feature type="domain" description="USP" evidence="5">
    <location>
        <begin position="146"/>
        <end position="455"/>
    </location>
</feature>
<evidence type="ECO:0000256" key="4">
    <source>
        <dbReference type="PROSITE-ProRule" id="PRU00502"/>
    </source>
</evidence>
<proteinExistence type="predicted"/>
<dbReference type="InterPro" id="IPR050185">
    <property type="entry name" value="Ub_carboxyl-term_hydrolase"/>
</dbReference>
<protein>
    <submittedName>
        <fullName evidence="7">LANO_0B01838g1_1</fullName>
    </submittedName>
</protein>
<evidence type="ECO:0000313" key="7">
    <source>
        <dbReference type="EMBL" id="SCU81045.1"/>
    </source>
</evidence>
<sequence>MSRVRRLSDNKYDPRTLKKSRTPAKQLPFYLESIDIKKLDFDREQICSVTLSPLNVYCCLTCGKFLQGRGEKSVAFLHSIHEDHHVFMNLKTRRAYILPENYEIPAIQFLEKIKFAICPSYTQKDIASYPVKCFDMSNNPYLNGLVGLDDPNHTLHVTVILQLVAQISPLRDILLLMDSEDFKDELLKRLSVLVKKIWSPYLFRSHLSPHEFLHQLTLVKTTTAEETDPKSFLLWLINYICTSNPELKKVLTQNMRGEIIAKTTTVKEVSMKGEGSLTFVKDESSSSLRKRKFWILSLDLPPMPLFKDGFDTNSIPQVKMETLMNKFNGTQVVHTNDGTTSYETSRLPKFLILHIDRFNRKDEYPIKNRNQTLVKFPDTLVLKGRAYQLITSIAHNAIKGNYSDEAEVDQESEWKLQVLERKGGRWFEINGKSVTPKEKELLFLDESYLQVWEALE</sequence>
<keyword evidence="3" id="KW-0862">Zinc</keyword>
<dbReference type="OrthoDB" id="10263353at2759"/>